<keyword evidence="3" id="KW-0597">Phosphoprotein</keyword>
<dbReference type="InterPro" id="IPR036890">
    <property type="entry name" value="HATPase_C_sf"/>
</dbReference>
<accession>A0A1H3G8N3</accession>
<organism evidence="8 9">
    <name type="scientific">Saccharopolyspora shandongensis</name>
    <dbReference type="NCBI Taxonomy" id="418495"/>
    <lineage>
        <taxon>Bacteria</taxon>
        <taxon>Bacillati</taxon>
        <taxon>Actinomycetota</taxon>
        <taxon>Actinomycetes</taxon>
        <taxon>Pseudonocardiales</taxon>
        <taxon>Pseudonocardiaceae</taxon>
        <taxon>Saccharopolyspora</taxon>
    </lineage>
</organism>
<dbReference type="Proteomes" id="UP000199529">
    <property type="component" value="Unassembled WGS sequence"/>
</dbReference>
<dbReference type="Gene3D" id="3.30.565.10">
    <property type="entry name" value="Histidine kinase-like ATPase, C-terminal domain"/>
    <property type="match status" value="1"/>
</dbReference>
<protein>
    <recommendedName>
        <fullName evidence="2">histidine kinase</fullName>
        <ecNumber evidence="2">2.7.13.3</ecNumber>
    </recommendedName>
</protein>
<feature type="region of interest" description="Disordered" evidence="6">
    <location>
        <begin position="361"/>
        <end position="384"/>
    </location>
</feature>
<dbReference type="SUPFAM" id="SSF55874">
    <property type="entry name" value="ATPase domain of HSP90 chaperone/DNA topoisomerase II/histidine kinase"/>
    <property type="match status" value="1"/>
</dbReference>
<sequence>MAVAALVVVPIKVTAAVTAVQSRQDAEAIAPSLLGTSDQQRSVLINLSVRQQAWIDRIRELLNELVEKTEEPNDLDMLFRLDHFINLYSRNAENLGALFGEPPQRQTDSPEVMYTVLRSAVCEIEHYARIKVAPPDDRLTVHGHAFVELVHLLSALLENATAFSKDDEPVGLSARACRAGVAIEVEDRGDGMHDDDYARLNASLADPGQIDLGQQLGEDGRTGLAIVAVYAHRLETRVELRRNNFGGTTAVVVVPQRLLGTPQRPQQPPAPAAGSIRPSAPPPVDTPQPVKHAAVTEGHRAPGPGRQQQGPPLPKRIPDRANRAGEEGRHHYFEGDLHNGGRPALPVRAGTYLPAALHEPAAADRRHVKELDPDLLADLTDGTD</sequence>
<dbReference type="EC" id="2.7.13.3" evidence="2"/>
<name>A0A1H3G8N3_9PSEU</name>
<keyword evidence="5 8" id="KW-0418">Kinase</keyword>
<gene>
    <name evidence="8" type="ORF">SAMN05216215_101861</name>
</gene>
<dbReference type="EMBL" id="FNOK01000018">
    <property type="protein sequence ID" value="SDX98719.1"/>
    <property type="molecule type" value="Genomic_DNA"/>
</dbReference>
<dbReference type="AlphaFoldDB" id="A0A1H3G8N3"/>
<evidence type="ECO:0000313" key="8">
    <source>
        <dbReference type="EMBL" id="SDX98719.1"/>
    </source>
</evidence>
<evidence type="ECO:0000256" key="6">
    <source>
        <dbReference type="SAM" id="MobiDB-lite"/>
    </source>
</evidence>
<dbReference type="GO" id="GO:0004673">
    <property type="term" value="F:protein histidine kinase activity"/>
    <property type="evidence" value="ECO:0007669"/>
    <property type="project" value="UniProtKB-EC"/>
</dbReference>
<evidence type="ECO:0000256" key="4">
    <source>
        <dbReference type="ARBA" id="ARBA00022679"/>
    </source>
</evidence>
<evidence type="ECO:0000256" key="1">
    <source>
        <dbReference type="ARBA" id="ARBA00000085"/>
    </source>
</evidence>
<evidence type="ECO:0000256" key="3">
    <source>
        <dbReference type="ARBA" id="ARBA00022553"/>
    </source>
</evidence>
<dbReference type="PANTHER" id="PTHR45436:SF5">
    <property type="entry name" value="SENSOR HISTIDINE KINASE TRCS"/>
    <property type="match status" value="1"/>
</dbReference>
<feature type="region of interest" description="Disordered" evidence="6">
    <location>
        <begin position="260"/>
        <end position="324"/>
    </location>
</feature>
<evidence type="ECO:0000259" key="7">
    <source>
        <dbReference type="Pfam" id="PF02518"/>
    </source>
</evidence>
<dbReference type="STRING" id="418495.SAMN05216215_101861"/>
<dbReference type="InterPro" id="IPR003594">
    <property type="entry name" value="HATPase_dom"/>
</dbReference>
<feature type="domain" description="Histidine kinase/HSP90-like ATPase" evidence="7">
    <location>
        <begin position="148"/>
        <end position="256"/>
    </location>
</feature>
<evidence type="ECO:0000256" key="2">
    <source>
        <dbReference type="ARBA" id="ARBA00012438"/>
    </source>
</evidence>
<evidence type="ECO:0000256" key="5">
    <source>
        <dbReference type="ARBA" id="ARBA00022777"/>
    </source>
</evidence>
<keyword evidence="9" id="KW-1185">Reference proteome</keyword>
<feature type="compositionally biased region" description="Basic and acidic residues" evidence="6">
    <location>
        <begin position="361"/>
        <end position="372"/>
    </location>
</feature>
<proteinExistence type="predicted"/>
<dbReference type="InterPro" id="IPR050428">
    <property type="entry name" value="TCS_sensor_his_kinase"/>
</dbReference>
<dbReference type="PANTHER" id="PTHR45436">
    <property type="entry name" value="SENSOR HISTIDINE KINASE YKOH"/>
    <property type="match status" value="1"/>
</dbReference>
<keyword evidence="4" id="KW-0808">Transferase</keyword>
<comment type="catalytic activity">
    <reaction evidence="1">
        <text>ATP + protein L-histidine = ADP + protein N-phospho-L-histidine.</text>
        <dbReference type="EC" id="2.7.13.3"/>
    </reaction>
</comment>
<dbReference type="GO" id="GO:0005886">
    <property type="term" value="C:plasma membrane"/>
    <property type="evidence" value="ECO:0007669"/>
    <property type="project" value="TreeGrafter"/>
</dbReference>
<evidence type="ECO:0000313" key="9">
    <source>
        <dbReference type="Proteomes" id="UP000199529"/>
    </source>
</evidence>
<dbReference type="Pfam" id="PF02518">
    <property type="entry name" value="HATPase_c"/>
    <property type="match status" value="1"/>
</dbReference>
<dbReference type="GO" id="GO:0000160">
    <property type="term" value="P:phosphorelay signal transduction system"/>
    <property type="evidence" value="ECO:0007669"/>
    <property type="project" value="TreeGrafter"/>
</dbReference>
<reference evidence="9" key="1">
    <citation type="submission" date="2016-10" db="EMBL/GenBank/DDBJ databases">
        <authorList>
            <person name="Varghese N."/>
            <person name="Submissions S."/>
        </authorList>
    </citation>
    <scope>NUCLEOTIDE SEQUENCE [LARGE SCALE GENOMIC DNA]</scope>
    <source>
        <strain evidence="9">CGMCC 4.3530</strain>
    </source>
</reference>